<reference evidence="1" key="1">
    <citation type="submission" date="2022-06" db="EMBL/GenBank/DDBJ databases">
        <title>A novel DMS-producing enzyme.</title>
        <authorList>
            <person name="Zhang Y."/>
        </authorList>
    </citation>
    <scope>NUCLEOTIDE SEQUENCE</scope>
    <source>
        <strain evidence="1">RT37</strain>
    </source>
</reference>
<proteinExistence type="predicted"/>
<accession>A0AAU7KC89</accession>
<organism evidence="1">
    <name type="scientific">Halomonas sp. RT37</name>
    <dbReference type="NCBI Taxonomy" id="2950872"/>
    <lineage>
        <taxon>Bacteria</taxon>
        <taxon>Pseudomonadati</taxon>
        <taxon>Pseudomonadota</taxon>
        <taxon>Gammaproteobacteria</taxon>
        <taxon>Oceanospirillales</taxon>
        <taxon>Halomonadaceae</taxon>
        <taxon>Halomonas</taxon>
    </lineage>
</organism>
<name>A0AAU7KC89_9GAMM</name>
<protein>
    <submittedName>
        <fullName evidence="1">Uncharacterized protein</fullName>
    </submittedName>
</protein>
<dbReference type="RefSeq" id="WP_108133175.1">
    <property type="nucleotide sequence ID" value="NZ_CP098827.1"/>
</dbReference>
<evidence type="ECO:0000313" key="1">
    <source>
        <dbReference type="EMBL" id="XBO69166.1"/>
    </source>
</evidence>
<dbReference type="EMBL" id="CP098827">
    <property type="protein sequence ID" value="XBO69166.1"/>
    <property type="molecule type" value="Genomic_DNA"/>
</dbReference>
<sequence length="275" mass="30559">MDRDRWETFLEKHLTPADQAFPSVPPVPGDWKTLSPEDSLPLLLDLTQAQLAGDIRPTCECFTALAIRAMPLLCYRRHLLCDVLLETEEGPGLFAFIYGQSGVWPLDLTSKALFRLNSVYGDPATSPAAALEYLHLFTGFIIGGAESGRFRVLESADYFPWVDADPPPQALDAVRQALSKVSYPPRVVCANDEADAPAPMTLHSGDLAEQRSLNSDVDSPVVAWHIQVPVVYGRSLWDCDFTVLRDGEVHMEEDRTLLDDLPLRLERFIGAVRLP</sequence>
<dbReference type="AlphaFoldDB" id="A0AAU7KC89"/>
<gene>
    <name evidence="1" type="ORF">NFG58_10995</name>
</gene>